<dbReference type="AlphaFoldDB" id="A0A386PL24"/>
<protein>
    <submittedName>
        <fullName evidence="1">Uncharacterized protein</fullName>
    </submittedName>
</protein>
<dbReference type="KEGG" id="btur:DB313_01060"/>
<dbReference type="OrthoDB" id="350986at2"/>
<sequence length="570" mass="68689">MSTITKRQEFYDSLSILKKYINENIEEKILKYSIFSKLYILNEEEIKNLIKISRDYEQKRNTINITLEEYYYEKNEDTKIKNWILEIIKGKNSLQIQKETNLISKRLGITYKLKSTNFLKLIEIQNNPKYTLCKKELYKQLILNFSSNIKIENLETTIDILVAVKNRNKEEIKRILKQTQTLQRLFKSSSTKKESRVIKLQKLLILTYWPVGCLSRSLFNKILIKNYRYMIDEILTLKYDEILKYLRTIKTLSLNEIFYKGSKKNINFNYFFSDFTKYTPKDFQNTLKAYLSSFEKTATNKYLKWFFKDKVPNEWEDFTFAIEYIAKHRLLNLNEKIEDIITAKFQAEDFFVSFEKMSFNPYKSSNIFQNKYIKRTFLQNVVNYIKDNTKKIDTYGWVAFYIYADKDDKENFSQDIKTFFKNKNFEIQNQILVYFLSFYPNIDKKHFEFISEIILYLDESKIVIPKEIIRMQKTHSQELNYYKSYIFIKSLILRTRVLKILHKNIKPELMLNLEGFRDEKLLPAICYIAYYSNPDVLKEEETMSSSQKEDIMKFIAFLAKDQNKFISKTL</sequence>
<organism evidence="1 2">
    <name type="scientific">Borrelia turcica IST7</name>
    <dbReference type="NCBI Taxonomy" id="1104446"/>
    <lineage>
        <taxon>Bacteria</taxon>
        <taxon>Pseudomonadati</taxon>
        <taxon>Spirochaetota</taxon>
        <taxon>Spirochaetia</taxon>
        <taxon>Spirochaetales</taxon>
        <taxon>Borreliaceae</taxon>
        <taxon>Borrelia</taxon>
    </lineage>
</organism>
<reference evidence="1 2" key="1">
    <citation type="journal article" date="2018" name="Infect. Genet. Evol.">
        <title>Genome-wide analysis of Borrelia turcica and 'Candidatus Borrelia tachyglossi' shows relapsing fever-like genomes with unique genomic links to Lyme disease Borrelia.</title>
        <authorList>
            <person name="Gofton A.W."/>
            <person name="Margos G."/>
            <person name="Fingerle V."/>
            <person name="Hepner S."/>
            <person name="Loh S.M."/>
            <person name="Ryan U."/>
            <person name="Irwin P."/>
            <person name="Oskam C.L."/>
        </authorList>
    </citation>
    <scope>NUCLEOTIDE SEQUENCE [LARGE SCALE GENOMIC DNA]</scope>
    <source>
        <strain evidence="1 2">IST7</strain>
    </source>
</reference>
<name>A0A386PL24_9SPIR</name>
<proteinExistence type="predicted"/>
<evidence type="ECO:0000313" key="2">
    <source>
        <dbReference type="Proteomes" id="UP000275571"/>
    </source>
</evidence>
<dbReference type="EMBL" id="CP028884">
    <property type="protein sequence ID" value="AYE36098.1"/>
    <property type="molecule type" value="Genomic_DNA"/>
</dbReference>
<dbReference type="RefSeq" id="WP_120104018.1">
    <property type="nucleotide sequence ID" value="NZ_CP028884.1"/>
</dbReference>
<gene>
    <name evidence="1" type="ORF">DB313_01060</name>
</gene>
<dbReference type="NCBIfam" id="NF041829">
    <property type="entry name" value="Borr_BB0208"/>
    <property type="match status" value="1"/>
</dbReference>
<dbReference type="Proteomes" id="UP000275571">
    <property type="component" value="Chromosome"/>
</dbReference>
<dbReference type="InterPro" id="IPR049714">
    <property type="entry name" value="BB0208-like"/>
</dbReference>
<evidence type="ECO:0000313" key="1">
    <source>
        <dbReference type="EMBL" id="AYE36098.1"/>
    </source>
</evidence>
<keyword evidence="2" id="KW-1185">Reference proteome</keyword>
<accession>A0A386PL24</accession>